<feature type="domain" description="F-box" evidence="1">
    <location>
        <begin position="33"/>
        <end position="79"/>
    </location>
</feature>
<dbReference type="EMBL" id="JAACJO010000013">
    <property type="protein sequence ID" value="KAF5351200.1"/>
    <property type="molecule type" value="Genomic_DNA"/>
</dbReference>
<name>A0A8H5D057_9AGAR</name>
<protein>
    <recommendedName>
        <fullName evidence="1">F-box domain-containing protein</fullName>
    </recommendedName>
</protein>
<evidence type="ECO:0000313" key="2">
    <source>
        <dbReference type="EMBL" id="KAF5351200.1"/>
    </source>
</evidence>
<gene>
    <name evidence="2" type="ORF">D9756_008361</name>
</gene>
<dbReference type="AlphaFoldDB" id="A0A8H5D057"/>
<evidence type="ECO:0000259" key="1">
    <source>
        <dbReference type="PROSITE" id="PS50181"/>
    </source>
</evidence>
<dbReference type="Gene3D" id="1.20.1280.50">
    <property type="match status" value="1"/>
</dbReference>
<dbReference type="InterPro" id="IPR036322">
    <property type="entry name" value="WD40_repeat_dom_sf"/>
</dbReference>
<dbReference type="PROSITE" id="PS50181">
    <property type="entry name" value="FBOX"/>
    <property type="match status" value="1"/>
</dbReference>
<comment type="caution">
    <text evidence="2">The sequence shown here is derived from an EMBL/GenBank/DDBJ whole genome shotgun (WGS) entry which is preliminary data.</text>
</comment>
<accession>A0A8H5D057</accession>
<dbReference type="SMART" id="SM00256">
    <property type="entry name" value="FBOX"/>
    <property type="match status" value="1"/>
</dbReference>
<dbReference type="Proteomes" id="UP000559027">
    <property type="component" value="Unassembled WGS sequence"/>
</dbReference>
<dbReference type="SUPFAM" id="SSF81383">
    <property type="entry name" value="F-box domain"/>
    <property type="match status" value="1"/>
</dbReference>
<dbReference type="SUPFAM" id="SSF50978">
    <property type="entry name" value="WD40 repeat-like"/>
    <property type="match status" value="1"/>
</dbReference>
<dbReference type="InterPro" id="IPR001810">
    <property type="entry name" value="F-box_dom"/>
</dbReference>
<reference evidence="2 3" key="1">
    <citation type="journal article" date="2020" name="ISME J.">
        <title>Uncovering the hidden diversity of litter-decomposition mechanisms in mushroom-forming fungi.</title>
        <authorList>
            <person name="Floudas D."/>
            <person name="Bentzer J."/>
            <person name="Ahren D."/>
            <person name="Johansson T."/>
            <person name="Persson P."/>
            <person name="Tunlid A."/>
        </authorList>
    </citation>
    <scope>NUCLEOTIDE SEQUENCE [LARGE SCALE GENOMIC DNA]</scope>
    <source>
        <strain evidence="2 3">CBS 146.42</strain>
    </source>
</reference>
<dbReference type="Pfam" id="PF12937">
    <property type="entry name" value="F-box-like"/>
    <property type="match status" value="1"/>
</dbReference>
<evidence type="ECO:0000313" key="3">
    <source>
        <dbReference type="Proteomes" id="UP000559027"/>
    </source>
</evidence>
<dbReference type="InterPro" id="IPR036047">
    <property type="entry name" value="F-box-like_dom_sf"/>
</dbReference>
<proteinExistence type="predicted"/>
<dbReference type="CDD" id="cd09917">
    <property type="entry name" value="F-box_SF"/>
    <property type="match status" value="1"/>
</dbReference>
<keyword evidence="3" id="KW-1185">Reference proteome</keyword>
<dbReference type="OrthoDB" id="3068749at2759"/>
<sequence length="506" mass="57563">MSLFSPWNLYRWFISSHLARQNIPRDLCCPRHVNAFLSLPNELLVDVLARLDYSSIFAVRMTCKKLYQITLSPHLWFGVIGRLQLECGIVPPEEGMSKYSAKGLEDWVSRRSMAYAALNSQKLAQPHVRLIDLKTRDIDNLVIPEPYLLPGGRWFLLAHSTSRMLVYDLDSVAPIRKCLFNPLDFDKKLVSEYVRYAFWFDHSSPRFSFYVAGNAFDADNARSFIYAVQLSGHGANATLTASFVAAFHSSSRKDWYLGRFALNKRYYIEVRGDPNDSKVQSILAYEFQHAPGSGGYCSIKPAAQTCFVGDRICLAAFIYDDVLAICTTRDALRLYDIVDSGSATSRTSPTTFKLLHTVPFCFNFYSDIRWSPLESYMVAITREGEFKGLRIPHDRSEPPTVLELGRQEKFWNKMTGWKLDTSFSISQSAYDAPMEITCHPWINVRGDPPSLNCLVPPLDGFRVPYLGMRSKIIGFSEDLGRFVIYNDGSHTSVVVVDFTATHYLHK</sequence>
<organism evidence="2 3">
    <name type="scientific">Leucocoprinus leucothites</name>
    <dbReference type="NCBI Taxonomy" id="201217"/>
    <lineage>
        <taxon>Eukaryota</taxon>
        <taxon>Fungi</taxon>
        <taxon>Dikarya</taxon>
        <taxon>Basidiomycota</taxon>
        <taxon>Agaricomycotina</taxon>
        <taxon>Agaricomycetes</taxon>
        <taxon>Agaricomycetidae</taxon>
        <taxon>Agaricales</taxon>
        <taxon>Agaricineae</taxon>
        <taxon>Agaricaceae</taxon>
        <taxon>Leucocoprinus</taxon>
    </lineage>
</organism>